<dbReference type="RefSeq" id="WP_127048086.1">
    <property type="nucleotide sequence ID" value="NZ_RZGZ01000002.1"/>
</dbReference>
<evidence type="ECO:0000256" key="1">
    <source>
        <dbReference type="ARBA" id="ARBA00005564"/>
    </source>
</evidence>
<reference evidence="2 3" key="1">
    <citation type="submission" date="2018-12" db="EMBL/GenBank/DDBJ databases">
        <authorList>
            <person name="Li F."/>
        </authorList>
    </citation>
    <scope>NUCLEOTIDE SEQUENCE [LARGE SCALE GENOMIC DNA]</scope>
    <source>
        <strain evidence="2 3">EGI 6500705</strain>
    </source>
</reference>
<accession>A0A3S0VAV8</accession>
<evidence type="ECO:0000313" key="2">
    <source>
        <dbReference type="EMBL" id="RUR01026.1"/>
    </source>
</evidence>
<dbReference type="GO" id="GO:0005829">
    <property type="term" value="C:cytosol"/>
    <property type="evidence" value="ECO:0007669"/>
    <property type="project" value="TreeGrafter"/>
</dbReference>
<dbReference type="OrthoDB" id="3725564at2"/>
<dbReference type="PANTHER" id="PTHR30344:SF1">
    <property type="entry name" value="6-PHOSPHOGLUCONOLACTONASE"/>
    <property type="match status" value="1"/>
</dbReference>
<dbReference type="PANTHER" id="PTHR30344">
    <property type="entry name" value="6-PHOSPHOGLUCONOLACTONASE-RELATED"/>
    <property type="match status" value="1"/>
</dbReference>
<dbReference type="Gene3D" id="2.130.10.10">
    <property type="entry name" value="YVTN repeat-like/Quinoprotein amine dehydrogenase"/>
    <property type="match status" value="1"/>
</dbReference>
<dbReference type="Proteomes" id="UP000274909">
    <property type="component" value="Unassembled WGS sequence"/>
</dbReference>
<comment type="similarity">
    <text evidence="1">Belongs to the cycloisomerase 2 family.</text>
</comment>
<protein>
    <submittedName>
        <fullName evidence="2">6-phosphogluconolactonase</fullName>
    </submittedName>
</protein>
<proteinExistence type="inferred from homology"/>
<comment type="caution">
    <text evidence="2">The sequence shown here is derived from an EMBL/GenBank/DDBJ whole genome shotgun (WGS) entry which is preliminary data.</text>
</comment>
<gene>
    <name evidence="2" type="ORF">ELQ94_05690</name>
</gene>
<dbReference type="Pfam" id="PF10282">
    <property type="entry name" value="Lactonase"/>
    <property type="match status" value="1"/>
</dbReference>
<evidence type="ECO:0000313" key="3">
    <source>
        <dbReference type="Proteomes" id="UP000274909"/>
    </source>
</evidence>
<dbReference type="InterPro" id="IPR015943">
    <property type="entry name" value="WD40/YVTN_repeat-like_dom_sf"/>
</dbReference>
<dbReference type="InterPro" id="IPR050282">
    <property type="entry name" value="Cycloisomerase_2"/>
</dbReference>
<sequence>MTDSLVLVANSGDGSISTFRFDGDSLERLAVTGGLAGTSTFVVDGDRDLVYAGVKPGDGHEASGIVTLRLDRESGALSEISRRDLTGGGMNYLALASGGTVLLGASYGGGFGISALVTDGVVGEPVSRIEYANLHAVQPSADGRFAYFVSLGDDLIAQYSLGADAALTPLDPPTVEAPTGSGPRHLVLNAAEDAVYVLTEFSGQVLHYARDGETGALELREGADFFHPTQGLSVSRFGADPRDEHLIWGADLHLADGGRRVWASERTASTLSSIAVAADGSLTSSGSFVATEPQPRGFAVSPDGRHLVVAGELSTTVSLYTAGGDQLQLLQQVETGDKANWVRFV</sequence>
<keyword evidence="3" id="KW-1185">Reference proteome</keyword>
<dbReference type="InterPro" id="IPR019405">
    <property type="entry name" value="Lactonase_7-beta_prop"/>
</dbReference>
<dbReference type="AlphaFoldDB" id="A0A3S0VAV8"/>
<organism evidence="2 3">
    <name type="scientific">Labedella endophytica</name>
    <dbReference type="NCBI Taxonomy" id="1523160"/>
    <lineage>
        <taxon>Bacteria</taxon>
        <taxon>Bacillati</taxon>
        <taxon>Actinomycetota</taxon>
        <taxon>Actinomycetes</taxon>
        <taxon>Micrococcales</taxon>
        <taxon>Microbacteriaceae</taxon>
        <taxon>Labedella</taxon>
    </lineage>
</organism>
<dbReference type="GO" id="GO:0017057">
    <property type="term" value="F:6-phosphogluconolactonase activity"/>
    <property type="evidence" value="ECO:0007669"/>
    <property type="project" value="TreeGrafter"/>
</dbReference>
<dbReference type="EMBL" id="RZGZ01000002">
    <property type="protein sequence ID" value="RUR01026.1"/>
    <property type="molecule type" value="Genomic_DNA"/>
</dbReference>
<name>A0A3S0VAV8_9MICO</name>
<dbReference type="SUPFAM" id="SSF51004">
    <property type="entry name" value="C-terminal (heme d1) domain of cytochrome cd1-nitrite reductase"/>
    <property type="match status" value="1"/>
</dbReference>
<dbReference type="InterPro" id="IPR011048">
    <property type="entry name" value="Haem_d1_sf"/>
</dbReference>